<evidence type="ECO:0000256" key="1">
    <source>
        <dbReference type="ARBA" id="ARBA00022603"/>
    </source>
</evidence>
<gene>
    <name evidence="5" type="ORF">FHR80_002345</name>
</gene>
<dbReference type="PANTHER" id="PTHR43464:SF19">
    <property type="entry name" value="UBIQUINONE BIOSYNTHESIS O-METHYLTRANSFERASE, MITOCHONDRIAL"/>
    <property type="match status" value="1"/>
</dbReference>
<reference evidence="5 6" key="2">
    <citation type="submission" date="2020-08" db="EMBL/GenBank/DDBJ databases">
        <authorList>
            <person name="Partida-Martinez L."/>
            <person name="Huntemann M."/>
            <person name="Clum A."/>
            <person name="Wang J."/>
            <person name="Palaniappan K."/>
            <person name="Ritter S."/>
            <person name="Chen I.-M."/>
            <person name="Stamatis D."/>
            <person name="Reddy T."/>
            <person name="O'Malley R."/>
            <person name="Daum C."/>
            <person name="Shapiro N."/>
            <person name="Ivanova N."/>
            <person name="Kyrpides N."/>
            <person name="Woyke T."/>
        </authorList>
    </citation>
    <scope>NUCLEOTIDE SEQUENCE [LARGE SCALE GENOMIC DNA]</scope>
    <source>
        <strain evidence="5 6">RAS26</strain>
    </source>
</reference>
<dbReference type="CDD" id="cd02440">
    <property type="entry name" value="AdoMet_MTases"/>
    <property type="match status" value="1"/>
</dbReference>
<keyword evidence="1 5" id="KW-0489">Methyltransferase</keyword>
<protein>
    <submittedName>
        <fullName evidence="5">SAM-dependent methyltransferase</fullName>
    </submittedName>
</protein>
<evidence type="ECO:0000313" key="6">
    <source>
        <dbReference type="Proteomes" id="UP000518206"/>
    </source>
</evidence>
<comment type="caution">
    <text evidence="5">The sequence shown here is derived from an EMBL/GenBank/DDBJ whole genome shotgun (WGS) entry which is preliminary data.</text>
</comment>
<keyword evidence="3" id="KW-0949">S-adenosyl-L-methionine</keyword>
<dbReference type="InterPro" id="IPR013216">
    <property type="entry name" value="Methyltransf_11"/>
</dbReference>
<dbReference type="GO" id="GO:0008757">
    <property type="term" value="F:S-adenosylmethionine-dependent methyltransferase activity"/>
    <property type="evidence" value="ECO:0007669"/>
    <property type="project" value="InterPro"/>
</dbReference>
<evidence type="ECO:0000313" key="5">
    <source>
        <dbReference type="EMBL" id="MBB2923420.1"/>
    </source>
</evidence>
<organism evidence="5 6">
    <name type="scientific">Cellulomonas cellasea</name>
    <dbReference type="NCBI Taxonomy" id="43670"/>
    <lineage>
        <taxon>Bacteria</taxon>
        <taxon>Bacillati</taxon>
        <taxon>Actinomycetota</taxon>
        <taxon>Actinomycetes</taxon>
        <taxon>Micrococcales</taxon>
        <taxon>Cellulomonadaceae</taxon>
        <taxon>Cellulomonas</taxon>
    </lineage>
</organism>
<sequence>MHADDDAPAPAPAAAAHAAADAAALWDAEADAFDEPADHGLLDPDVRAAWRRLLLDRLPPAPASVADLGCGTGTLSLLLADEGYRVDGVDLSQRMLDRARAKAGDRRSDVRFVLGDASAPPLPESVYDVVLCRHVLWALPDPAAALARWLRLLRGTGTLVLVEGRWSNGAGLAADETLRLVASTGRTAALTRLTDPAYWGRRIDDDRYVVASPAPSA</sequence>
<dbReference type="Pfam" id="PF08241">
    <property type="entry name" value="Methyltransf_11"/>
    <property type="match status" value="1"/>
</dbReference>
<evidence type="ECO:0000256" key="2">
    <source>
        <dbReference type="ARBA" id="ARBA00022679"/>
    </source>
</evidence>
<dbReference type="EMBL" id="JACHVX010000003">
    <property type="protein sequence ID" value="MBB2923420.1"/>
    <property type="molecule type" value="Genomic_DNA"/>
</dbReference>
<dbReference type="GO" id="GO:0032259">
    <property type="term" value="P:methylation"/>
    <property type="evidence" value="ECO:0007669"/>
    <property type="project" value="UniProtKB-KW"/>
</dbReference>
<keyword evidence="2 5" id="KW-0808">Transferase</keyword>
<dbReference type="InterPro" id="IPR029063">
    <property type="entry name" value="SAM-dependent_MTases_sf"/>
</dbReference>
<evidence type="ECO:0000256" key="3">
    <source>
        <dbReference type="ARBA" id="ARBA00022691"/>
    </source>
</evidence>
<name>A0A7W4UGW4_9CELL</name>
<proteinExistence type="predicted"/>
<dbReference type="Proteomes" id="UP000518206">
    <property type="component" value="Unassembled WGS sequence"/>
</dbReference>
<dbReference type="SUPFAM" id="SSF53335">
    <property type="entry name" value="S-adenosyl-L-methionine-dependent methyltransferases"/>
    <property type="match status" value="1"/>
</dbReference>
<feature type="domain" description="Methyltransferase type 11" evidence="4">
    <location>
        <begin position="67"/>
        <end position="161"/>
    </location>
</feature>
<dbReference type="RefSeq" id="WP_183296265.1">
    <property type="nucleotide sequence ID" value="NZ_JACHVX010000003.1"/>
</dbReference>
<accession>A0A7W4UGW4</accession>
<dbReference type="AlphaFoldDB" id="A0A7W4UGW4"/>
<reference evidence="5 6" key="1">
    <citation type="submission" date="2020-08" db="EMBL/GenBank/DDBJ databases">
        <title>The Agave Microbiome: Exploring the role of microbial communities in plant adaptations to desert environments.</title>
        <authorList>
            <person name="Partida-Martinez L.P."/>
        </authorList>
    </citation>
    <scope>NUCLEOTIDE SEQUENCE [LARGE SCALE GENOMIC DNA]</scope>
    <source>
        <strain evidence="5 6">RAS26</strain>
    </source>
</reference>
<dbReference type="PANTHER" id="PTHR43464">
    <property type="entry name" value="METHYLTRANSFERASE"/>
    <property type="match status" value="1"/>
</dbReference>
<evidence type="ECO:0000259" key="4">
    <source>
        <dbReference type="Pfam" id="PF08241"/>
    </source>
</evidence>
<dbReference type="Gene3D" id="3.40.50.150">
    <property type="entry name" value="Vaccinia Virus protein VP39"/>
    <property type="match status" value="1"/>
</dbReference>